<name>A0ABX8D4H9_9CELL</name>
<accession>A0ABX8D4H9</accession>
<proteinExistence type="predicted"/>
<dbReference type="RefSeq" id="WP_207340035.1">
    <property type="nucleotide sequence ID" value="NZ_CP074405.1"/>
</dbReference>
<evidence type="ECO:0008006" key="4">
    <source>
        <dbReference type="Google" id="ProtNLM"/>
    </source>
</evidence>
<reference evidence="2 3" key="1">
    <citation type="submission" date="2021-05" db="EMBL/GenBank/DDBJ databases">
        <title>Novel species in genus Cellulomonas.</title>
        <authorList>
            <person name="Zhang G."/>
        </authorList>
    </citation>
    <scope>NUCLEOTIDE SEQUENCE [LARGE SCALE GENOMIC DNA]</scope>
    <source>
        <strain evidence="3">zg-ZUI222</strain>
    </source>
</reference>
<keyword evidence="1" id="KW-0472">Membrane</keyword>
<dbReference type="Proteomes" id="UP000677804">
    <property type="component" value="Chromosome"/>
</dbReference>
<feature type="transmembrane region" description="Helical" evidence="1">
    <location>
        <begin position="12"/>
        <end position="35"/>
    </location>
</feature>
<keyword evidence="1" id="KW-0812">Transmembrane</keyword>
<evidence type="ECO:0000313" key="3">
    <source>
        <dbReference type="Proteomes" id="UP000677804"/>
    </source>
</evidence>
<dbReference type="EMBL" id="CP074405">
    <property type="protein sequence ID" value="QVI62368.1"/>
    <property type="molecule type" value="Genomic_DNA"/>
</dbReference>
<evidence type="ECO:0000256" key="1">
    <source>
        <dbReference type="SAM" id="Phobius"/>
    </source>
</evidence>
<keyword evidence="3" id="KW-1185">Reference proteome</keyword>
<gene>
    <name evidence="2" type="ORF">KG103_18540</name>
</gene>
<sequence length="100" mass="9983">MGTTNGWARGARVPLVAQVTAIVALGAGLVVVGVLRAAHDVPMAIALVTMGVAILPEAVVRVRRGVRERRTTAAAVASVGVLAPRPAAAPSDAADELVAA</sequence>
<evidence type="ECO:0000313" key="2">
    <source>
        <dbReference type="EMBL" id="QVI62368.1"/>
    </source>
</evidence>
<feature type="transmembrane region" description="Helical" evidence="1">
    <location>
        <begin position="41"/>
        <end position="60"/>
    </location>
</feature>
<keyword evidence="1" id="KW-1133">Transmembrane helix</keyword>
<organism evidence="2 3">
    <name type="scientific">Cellulomonas wangleii</name>
    <dbReference type="NCBI Taxonomy" id="2816956"/>
    <lineage>
        <taxon>Bacteria</taxon>
        <taxon>Bacillati</taxon>
        <taxon>Actinomycetota</taxon>
        <taxon>Actinomycetes</taxon>
        <taxon>Micrococcales</taxon>
        <taxon>Cellulomonadaceae</taxon>
        <taxon>Cellulomonas</taxon>
    </lineage>
</organism>
<protein>
    <recommendedName>
        <fullName evidence="4">Cation-transporting P-type ATPase C-terminal domain-containing protein</fullName>
    </recommendedName>
</protein>